<dbReference type="PANTHER" id="PTHR42792">
    <property type="entry name" value="FLAGELLIN"/>
    <property type="match status" value="1"/>
</dbReference>
<protein>
    <recommendedName>
        <fullName evidence="3">Flagellin</fullName>
    </recommendedName>
</protein>
<comment type="function">
    <text evidence="3">Flagellin is the subunit protein which polymerizes to form the filaments of bacterial flagella.</text>
</comment>
<dbReference type="Proteomes" id="UP000594630">
    <property type="component" value="Chromosome"/>
</dbReference>
<keyword evidence="3" id="KW-0964">Secreted</keyword>
<comment type="subcellular location">
    <subcellularLocation>
        <location evidence="3">Secreted</location>
    </subcellularLocation>
    <subcellularLocation>
        <location evidence="3">Bacterial flagellum</location>
    </subcellularLocation>
</comment>
<keyword evidence="2 3" id="KW-0975">Bacterial flagellum</keyword>
<feature type="compositionally biased region" description="Basic and acidic residues" evidence="5">
    <location>
        <begin position="610"/>
        <end position="620"/>
    </location>
</feature>
<feature type="domain" description="Flagellin N-terminal" evidence="6">
    <location>
        <begin position="9"/>
        <end position="138"/>
    </location>
</feature>
<keyword evidence="8" id="KW-0966">Cell projection</keyword>
<dbReference type="SUPFAM" id="SSF64518">
    <property type="entry name" value="Phase 1 flagellin"/>
    <property type="match status" value="2"/>
</dbReference>
<dbReference type="InterPro" id="IPR046358">
    <property type="entry name" value="Flagellin_C"/>
</dbReference>
<evidence type="ECO:0000256" key="1">
    <source>
        <dbReference type="ARBA" id="ARBA00005709"/>
    </source>
</evidence>
<dbReference type="AlphaFoldDB" id="A0A7S9NEL1"/>
<dbReference type="GO" id="GO:0005576">
    <property type="term" value="C:extracellular region"/>
    <property type="evidence" value="ECO:0007669"/>
    <property type="project" value="UniProtKB-SubCell"/>
</dbReference>
<dbReference type="GO" id="GO:0005198">
    <property type="term" value="F:structural molecule activity"/>
    <property type="evidence" value="ECO:0007669"/>
    <property type="project" value="UniProtKB-UniRule"/>
</dbReference>
<organism evidence="8 9">
    <name type="scientific">Campylobacter concisus</name>
    <dbReference type="NCBI Taxonomy" id="199"/>
    <lineage>
        <taxon>Bacteria</taxon>
        <taxon>Pseudomonadati</taxon>
        <taxon>Campylobacterota</taxon>
        <taxon>Epsilonproteobacteria</taxon>
        <taxon>Campylobacterales</taxon>
        <taxon>Campylobacteraceae</taxon>
        <taxon>Campylobacter</taxon>
    </lineage>
</organism>
<evidence type="ECO:0000259" key="7">
    <source>
        <dbReference type="Pfam" id="PF00700"/>
    </source>
</evidence>
<evidence type="ECO:0000256" key="5">
    <source>
        <dbReference type="SAM" id="MobiDB-lite"/>
    </source>
</evidence>
<gene>
    <name evidence="8" type="ORF">CVT06_04355</name>
</gene>
<keyword evidence="8" id="KW-0969">Cilium</keyword>
<evidence type="ECO:0000259" key="6">
    <source>
        <dbReference type="Pfam" id="PF00669"/>
    </source>
</evidence>
<dbReference type="Pfam" id="PF00700">
    <property type="entry name" value="Flagellin_C"/>
    <property type="match status" value="1"/>
</dbReference>
<comment type="similarity">
    <text evidence="1 3">Belongs to the bacterial flagellin family.</text>
</comment>
<evidence type="ECO:0000313" key="8">
    <source>
        <dbReference type="EMBL" id="QPH84363.1"/>
    </source>
</evidence>
<evidence type="ECO:0000256" key="4">
    <source>
        <dbReference type="SAM" id="Coils"/>
    </source>
</evidence>
<sequence length="772" mass="85666">MRITNQLRFSQTLHDYQKNMTGVNKSYKQLSNGLKIQDPYDGAATYNDAMRLDYEATTLTQVVDATGKSVNFSKNTDNALQEFEKQLENFKTKVVQAASSVHSKTSLEALANDLQGIKNHLVNIANTSVNGQFLFSGSAVDTKPIDGAGKYQGNRDYMKTSAGAQVELPYNIPGYDLFLGKDGDYSKILTTNVRLADQTRTDISYAPKFLNDNSKIKNMIGLNYASDSVVRSDGSYNGTINPDYDFLDNSNVNFPDTYFFMQGKKPDGTTFTSKFKMSANTTMAGLMEKIGMEFGNTKTTKVVDVSINNDGQFNIKDLTKGNQTIDFHMVAATSVAPNRGAIAQNNELDAVNSLEDLETRANNVPKKVHITEFVKSKYTDKDGNATNAFDYDKVRFERKDNELIANLSQVARRTGEYATDQTKLSEVSGTKESYDRNLYPKDVDARKRELFNIDNQEINLQVKSITGTKYDIKVKMGTAGGTNTPVQFEIKSTTAAGTVTGPRTLSVYNSDEFGEYRTYASDFTYRQLMDIVAMAASDNIPNPPVGPENANFDTDAEKVDRKRNHDAYKEAIDKTRGAVETTLDDRGRMVLTDKTKSVTNIEVTMYDAKNSDKFDGDSTGRDTAGNAGHAQGKGSVFSFNENNALTIDEPSTSVFQDLDKMIEAVRKGYYRADADNNDPRNTGMQGALKRLDHLIDHANKELTKIGSQSRLLTATKERAEVMKVNVQTVKNDVIDADYAESYLKFTQLSLSYQATLQASAKINQLSLLNYLN</sequence>
<name>A0A7S9NEL1_9BACT</name>
<keyword evidence="4" id="KW-0175">Coiled coil</keyword>
<evidence type="ECO:0000256" key="2">
    <source>
        <dbReference type="ARBA" id="ARBA00023143"/>
    </source>
</evidence>
<dbReference type="GO" id="GO:0009288">
    <property type="term" value="C:bacterial-type flagellum"/>
    <property type="evidence" value="ECO:0007669"/>
    <property type="project" value="UniProtKB-SubCell"/>
</dbReference>
<reference evidence="8 9" key="1">
    <citation type="journal article" date="2018" name="Emerg. Microbes Infect.">
        <title>Genomic analysis of oral Campylobacter concisus strains identified a potential bacterial molecular marker associated with active Crohn's disease.</title>
        <authorList>
            <person name="Liu F."/>
            <person name="Ma R."/>
            <person name="Tay C.Y.A."/>
            <person name="Octavia S."/>
            <person name="Lan R."/>
            <person name="Chung H.K.L."/>
            <person name="Riordan S.M."/>
            <person name="Grimm M.C."/>
            <person name="Leong R.W."/>
            <person name="Tanaka M.M."/>
            <person name="Connor S."/>
            <person name="Zhang L."/>
        </authorList>
    </citation>
    <scope>NUCLEOTIDE SEQUENCE [LARGE SCALE GENOMIC DNA]</scope>
    <source>
        <strain evidence="8 9">P10CDO-S2</strain>
    </source>
</reference>
<dbReference type="InterPro" id="IPR001492">
    <property type="entry name" value="Flagellin"/>
</dbReference>
<feature type="domain" description="Flagellin C-terminal" evidence="7">
    <location>
        <begin position="690"/>
        <end position="771"/>
    </location>
</feature>
<dbReference type="InterPro" id="IPR001029">
    <property type="entry name" value="Flagellin_N"/>
</dbReference>
<dbReference type="Gene3D" id="1.20.1330.10">
    <property type="entry name" value="f41 fragment of flagellin, N-terminal domain"/>
    <property type="match status" value="2"/>
</dbReference>
<feature type="coiled-coil region" evidence="4">
    <location>
        <begin position="73"/>
        <end position="100"/>
    </location>
</feature>
<evidence type="ECO:0000313" key="9">
    <source>
        <dbReference type="Proteomes" id="UP000594630"/>
    </source>
</evidence>
<keyword evidence="8" id="KW-0282">Flagellum</keyword>
<dbReference type="RefSeq" id="WP_107793095.1">
    <property type="nucleotide sequence ID" value="NZ_CP049274.1"/>
</dbReference>
<dbReference type="EMBL" id="CP049274">
    <property type="protein sequence ID" value="QPH84363.1"/>
    <property type="molecule type" value="Genomic_DNA"/>
</dbReference>
<dbReference type="PANTHER" id="PTHR42792:SF1">
    <property type="entry name" value="FLAGELLAR HOOK-ASSOCIATED PROTEIN 3"/>
    <property type="match status" value="1"/>
</dbReference>
<dbReference type="Pfam" id="PF00669">
    <property type="entry name" value="Flagellin_N"/>
    <property type="match status" value="1"/>
</dbReference>
<accession>A0A7S9NEL1</accession>
<proteinExistence type="inferred from homology"/>
<feature type="region of interest" description="Disordered" evidence="5">
    <location>
        <begin position="610"/>
        <end position="635"/>
    </location>
</feature>
<evidence type="ECO:0000256" key="3">
    <source>
        <dbReference type="RuleBase" id="RU362073"/>
    </source>
</evidence>